<keyword evidence="4" id="KW-0677">Repeat</keyword>
<evidence type="ECO:0000256" key="3">
    <source>
        <dbReference type="ARBA" id="ARBA00022723"/>
    </source>
</evidence>
<reference evidence="15 16" key="1">
    <citation type="submission" date="2013-12" db="EMBL/GenBank/DDBJ databases">
        <title>The Genome Sequence of Candida albicans P78048.</title>
        <authorList>
            <consortium name="The Broad Institute Genome Sequencing Platform"/>
            <consortium name="The Broad Institute Genome Sequencing Center for Infectious Disease"/>
            <person name="Cuomo C."/>
            <person name="Bennett R."/>
            <person name="Hirakawa M."/>
            <person name="Noverr M."/>
            <person name="Mitchell A."/>
            <person name="Young S.K."/>
            <person name="Zeng Q."/>
            <person name="Gargeya S."/>
            <person name="Fitzgerald M."/>
            <person name="Abouelleil A."/>
            <person name="Alvarado L."/>
            <person name="Berlin A.M."/>
            <person name="Chapman S.B."/>
            <person name="Dewar J."/>
            <person name="Goldberg J."/>
            <person name="Griggs A."/>
            <person name="Gujja S."/>
            <person name="Hansen M."/>
            <person name="Howarth C."/>
            <person name="Imamovic A."/>
            <person name="Larimer J."/>
            <person name="McCowan C."/>
            <person name="Murphy C."/>
            <person name="Pearson M."/>
            <person name="Priest M."/>
            <person name="Roberts A."/>
            <person name="Saif S."/>
            <person name="Shea T."/>
            <person name="Sykes S."/>
            <person name="Wortman J."/>
            <person name="Nusbaum C."/>
            <person name="Birren B."/>
        </authorList>
    </citation>
    <scope>NUCLEOTIDE SEQUENCE [LARGE SCALE GENOMIC DNA]</scope>
    <source>
        <strain evidence="15 16">P78048</strain>
    </source>
</reference>
<keyword evidence="5 11" id="KW-0863">Zinc-finger</keyword>
<sequence>MNYNIHPVTYLNADSNTGASESTASHHGSKKSPSSDIDVDNATSPSSFTSSQSPHINAMGNSPHSSFTSQSAANSPITDAKQHLVKPTTTKPAAFAPSANQSNTTASQSYTQPAQQLPTQLHPSLNQAYNNQPSYYLHQPTYGYQQQQQQQQQQHQEFNQPSQQYHDHHGYYSNNNILNQNQPAPQQNPVKPFKKTYKKIRDEDLKGPFKCLWSNCNIIFETPEILYDHLCDDHVGRKSSNNLSLTCLWENCGTTTVKRDHITSHLRVHVPLKPFHCDLCPKSFKRPQDLKKHSKTHAEDHPKKLKKAQRELMKQQQKEAKQQQKLANKRANSMNATTASDLQLNYYSGNPADGLNYDDTSRKRRYENNSQHNMYVVNSILNDFNFQQMAQAPQQPGVVGTAGSAEFTTKRMKAGTEYNIDVFNKLNHLDDHLHHHHPQQQHPQQQYGGNIYEAEKFFNSLSNSIDMQYQNMSTQYQQQHAGSTFAQQKPTQQASGQLYPSLPTIGNGSYTTSGSSHKEGLVNNHNGYLPSYPQINRSLPYSSGVAQQPPSALEFGGVSTYQKSAQSYEEDSSDSSEEDDYSTSSEDELDTLFDKLNIDDNKVEEVTIDGFNLKDVAKHREMIHAVLGYLRNQIEQQEKEKSKEQKEVDVNETKLYPTITAF</sequence>
<dbReference type="Gene3D" id="3.30.160.60">
    <property type="entry name" value="Classic Zinc Finger"/>
    <property type="match status" value="2"/>
</dbReference>
<evidence type="ECO:0000256" key="5">
    <source>
        <dbReference type="ARBA" id="ARBA00022771"/>
    </source>
</evidence>
<dbReference type="GO" id="GO:0045944">
    <property type="term" value="P:positive regulation of transcription by RNA polymerase II"/>
    <property type="evidence" value="ECO:0007669"/>
    <property type="project" value="TreeGrafter"/>
</dbReference>
<feature type="compositionally biased region" description="Low complexity" evidence="13">
    <location>
        <begin position="43"/>
        <end position="54"/>
    </location>
</feature>
<evidence type="ECO:0000256" key="11">
    <source>
        <dbReference type="PROSITE-ProRule" id="PRU00042"/>
    </source>
</evidence>
<evidence type="ECO:0000256" key="13">
    <source>
        <dbReference type="SAM" id="MobiDB-lite"/>
    </source>
</evidence>
<feature type="compositionally biased region" description="Polar residues" evidence="13">
    <location>
        <begin position="98"/>
        <end position="118"/>
    </location>
</feature>
<feature type="compositionally biased region" description="Low complexity" evidence="13">
    <location>
        <begin position="145"/>
        <end position="164"/>
    </location>
</feature>
<keyword evidence="2" id="KW-0678">Repressor</keyword>
<dbReference type="InterPro" id="IPR050806">
    <property type="entry name" value="pacC/RIM101"/>
</dbReference>
<protein>
    <recommendedName>
        <fullName evidence="10">pH-response transcription factor pacC/RIM101</fullName>
    </recommendedName>
</protein>
<dbReference type="Proteomes" id="UP000030161">
    <property type="component" value="Unassembled WGS sequence"/>
</dbReference>
<evidence type="ECO:0000256" key="12">
    <source>
        <dbReference type="SAM" id="Coils"/>
    </source>
</evidence>
<dbReference type="SMART" id="SM00355">
    <property type="entry name" value="ZnF_C2H2"/>
    <property type="match status" value="3"/>
</dbReference>
<comment type="similarity">
    <text evidence="9">Belongs to the pacC/RIM101 family.</text>
</comment>
<name>A0AB34PZG2_CANAX</name>
<dbReference type="GO" id="GO:0005634">
    <property type="term" value="C:nucleus"/>
    <property type="evidence" value="ECO:0007669"/>
    <property type="project" value="UniProtKB-SubCell"/>
</dbReference>
<feature type="domain" description="C2H2-type" evidence="14">
    <location>
        <begin position="275"/>
        <end position="302"/>
    </location>
</feature>
<dbReference type="AlphaFoldDB" id="A0AB34PZG2"/>
<feature type="compositionally biased region" description="Basic and acidic residues" evidence="13">
    <location>
        <begin position="288"/>
        <end position="322"/>
    </location>
</feature>
<keyword evidence="3" id="KW-0479">Metal-binding</keyword>
<accession>A0AB34PZG2</accession>
<evidence type="ECO:0000313" key="15">
    <source>
        <dbReference type="EMBL" id="KGR16710.1"/>
    </source>
</evidence>
<evidence type="ECO:0000259" key="14">
    <source>
        <dbReference type="PROSITE" id="PS50157"/>
    </source>
</evidence>
<feature type="region of interest" description="Disordered" evidence="13">
    <location>
        <begin position="559"/>
        <end position="587"/>
    </location>
</feature>
<comment type="subcellular location">
    <subcellularLocation>
        <location evidence="1">Nucleus</location>
    </subcellularLocation>
</comment>
<dbReference type="PROSITE" id="PS50157">
    <property type="entry name" value="ZINC_FINGER_C2H2_2"/>
    <property type="match status" value="3"/>
</dbReference>
<evidence type="ECO:0000256" key="4">
    <source>
        <dbReference type="ARBA" id="ARBA00022737"/>
    </source>
</evidence>
<feature type="region of interest" description="Disordered" evidence="13">
    <location>
        <begin position="1"/>
        <end position="75"/>
    </location>
</feature>
<dbReference type="PANTHER" id="PTHR47257:SF1">
    <property type="entry name" value="PH-RESPONSE TRANSCRIPTION FACTOR PACC_RIM101"/>
    <property type="match status" value="1"/>
</dbReference>
<dbReference type="GO" id="GO:0008270">
    <property type="term" value="F:zinc ion binding"/>
    <property type="evidence" value="ECO:0007669"/>
    <property type="project" value="UniProtKB-KW"/>
</dbReference>
<dbReference type="PANTHER" id="PTHR47257">
    <property type="entry name" value="PH-RESPONSE TRANSCRIPTION FACTOR PACC/RIM101"/>
    <property type="match status" value="1"/>
</dbReference>
<dbReference type="InterPro" id="IPR013087">
    <property type="entry name" value="Znf_C2H2_type"/>
</dbReference>
<feature type="region of interest" description="Disordered" evidence="13">
    <location>
        <begin position="480"/>
        <end position="525"/>
    </location>
</feature>
<evidence type="ECO:0000256" key="2">
    <source>
        <dbReference type="ARBA" id="ARBA00022491"/>
    </source>
</evidence>
<keyword evidence="8" id="KW-0539">Nucleus</keyword>
<feature type="compositionally biased region" description="Low complexity" evidence="13">
    <location>
        <begin position="174"/>
        <end position="191"/>
    </location>
</feature>
<dbReference type="PROSITE" id="PS00028">
    <property type="entry name" value="ZINC_FINGER_C2H2_1"/>
    <property type="match status" value="2"/>
</dbReference>
<feature type="region of interest" description="Disordered" evidence="13">
    <location>
        <begin position="288"/>
        <end position="332"/>
    </location>
</feature>
<feature type="domain" description="C2H2-type" evidence="14">
    <location>
        <begin position="209"/>
        <end position="239"/>
    </location>
</feature>
<keyword evidence="6" id="KW-0862">Zinc</keyword>
<keyword evidence="7 12" id="KW-0175">Coiled coil</keyword>
<evidence type="ECO:0000256" key="1">
    <source>
        <dbReference type="ARBA" id="ARBA00004123"/>
    </source>
</evidence>
<feature type="compositionally biased region" description="Polar residues" evidence="13">
    <location>
        <begin position="59"/>
        <end position="75"/>
    </location>
</feature>
<proteinExistence type="inferred from homology"/>
<feature type="region of interest" description="Disordered" evidence="13">
    <location>
        <begin position="92"/>
        <end position="118"/>
    </location>
</feature>
<dbReference type="EMBL" id="AJIX01000009">
    <property type="protein sequence ID" value="KGR16710.1"/>
    <property type="molecule type" value="Genomic_DNA"/>
</dbReference>
<gene>
    <name evidence="15" type="ORF">MG3_01440</name>
</gene>
<feature type="coiled-coil region" evidence="12">
    <location>
        <begin position="627"/>
        <end position="654"/>
    </location>
</feature>
<evidence type="ECO:0000256" key="9">
    <source>
        <dbReference type="ARBA" id="ARBA00038089"/>
    </source>
</evidence>
<evidence type="ECO:0000313" key="16">
    <source>
        <dbReference type="Proteomes" id="UP000030161"/>
    </source>
</evidence>
<feature type="compositionally biased region" description="Acidic residues" evidence="13">
    <location>
        <begin position="568"/>
        <end position="587"/>
    </location>
</feature>
<dbReference type="SUPFAM" id="SSF57667">
    <property type="entry name" value="beta-beta-alpha zinc fingers"/>
    <property type="match status" value="1"/>
</dbReference>
<organism evidence="15 16">
    <name type="scientific">Candida albicans P78048</name>
    <dbReference type="NCBI Taxonomy" id="1094989"/>
    <lineage>
        <taxon>Eukaryota</taxon>
        <taxon>Fungi</taxon>
        <taxon>Dikarya</taxon>
        <taxon>Ascomycota</taxon>
        <taxon>Saccharomycotina</taxon>
        <taxon>Pichiomycetes</taxon>
        <taxon>Debaryomycetaceae</taxon>
        <taxon>Candida/Lodderomyces clade</taxon>
        <taxon>Candida</taxon>
    </lineage>
</organism>
<feature type="domain" description="C2H2-type" evidence="14">
    <location>
        <begin position="245"/>
        <end position="274"/>
    </location>
</feature>
<evidence type="ECO:0000256" key="8">
    <source>
        <dbReference type="ARBA" id="ARBA00023242"/>
    </source>
</evidence>
<dbReference type="FunFam" id="3.30.160.60:FF:000100">
    <property type="entry name" value="Zinc finger 45-like"/>
    <property type="match status" value="1"/>
</dbReference>
<dbReference type="InterPro" id="IPR036236">
    <property type="entry name" value="Znf_C2H2_sf"/>
</dbReference>
<feature type="region of interest" description="Disordered" evidence="13">
    <location>
        <begin position="142"/>
        <end position="191"/>
    </location>
</feature>
<evidence type="ECO:0000256" key="7">
    <source>
        <dbReference type="ARBA" id="ARBA00023054"/>
    </source>
</evidence>
<feature type="compositionally biased region" description="Polar residues" evidence="13">
    <location>
        <begin position="480"/>
        <end position="515"/>
    </location>
</feature>
<evidence type="ECO:0000256" key="10">
    <source>
        <dbReference type="ARBA" id="ARBA00039490"/>
    </source>
</evidence>
<comment type="caution">
    <text evidence="15">The sequence shown here is derived from an EMBL/GenBank/DDBJ whole genome shotgun (WGS) entry which is preliminary data.</text>
</comment>
<feature type="compositionally biased region" description="Polar residues" evidence="13">
    <location>
        <begin position="12"/>
        <end position="35"/>
    </location>
</feature>
<evidence type="ECO:0000256" key="6">
    <source>
        <dbReference type="ARBA" id="ARBA00022833"/>
    </source>
</evidence>